<gene>
    <name evidence="2" type="ORF">B0T14DRAFT_259414</name>
</gene>
<keyword evidence="3" id="KW-1185">Reference proteome</keyword>
<reference evidence="2" key="1">
    <citation type="submission" date="2023-06" db="EMBL/GenBank/DDBJ databases">
        <title>Genome-scale phylogeny and comparative genomics of the fungal order Sordariales.</title>
        <authorList>
            <consortium name="Lawrence Berkeley National Laboratory"/>
            <person name="Hensen N."/>
            <person name="Bonometti L."/>
            <person name="Westerberg I."/>
            <person name="Brannstrom I.O."/>
            <person name="Guillou S."/>
            <person name="Cros-Aarteil S."/>
            <person name="Calhoun S."/>
            <person name="Haridas S."/>
            <person name="Kuo A."/>
            <person name="Mondo S."/>
            <person name="Pangilinan J."/>
            <person name="Riley R."/>
            <person name="Labutti K."/>
            <person name="Andreopoulos B."/>
            <person name="Lipzen A."/>
            <person name="Chen C."/>
            <person name="Yanf M."/>
            <person name="Daum C."/>
            <person name="Ng V."/>
            <person name="Clum A."/>
            <person name="Steindorff A."/>
            <person name="Ohm R."/>
            <person name="Martin F."/>
            <person name="Silar P."/>
            <person name="Natvig D."/>
            <person name="Lalanne C."/>
            <person name="Gautier V."/>
            <person name="Ament-Velasquez S.L."/>
            <person name="Kruys A."/>
            <person name="Hutchinson M.I."/>
            <person name="Powell A.J."/>
            <person name="Barry K."/>
            <person name="Miller A.N."/>
            <person name="Grigoriev I.V."/>
            <person name="Debuchy R."/>
            <person name="Gladieux P."/>
            <person name="Thoren M.H."/>
            <person name="Johannesson H."/>
        </authorList>
    </citation>
    <scope>NUCLEOTIDE SEQUENCE</scope>
    <source>
        <strain evidence="2">CBS 606.72</strain>
    </source>
</reference>
<evidence type="ECO:0000313" key="3">
    <source>
        <dbReference type="Proteomes" id="UP001175000"/>
    </source>
</evidence>
<organism evidence="2 3">
    <name type="scientific">Immersiella caudata</name>
    <dbReference type="NCBI Taxonomy" id="314043"/>
    <lineage>
        <taxon>Eukaryota</taxon>
        <taxon>Fungi</taxon>
        <taxon>Dikarya</taxon>
        <taxon>Ascomycota</taxon>
        <taxon>Pezizomycotina</taxon>
        <taxon>Sordariomycetes</taxon>
        <taxon>Sordariomycetidae</taxon>
        <taxon>Sordariales</taxon>
        <taxon>Lasiosphaeriaceae</taxon>
        <taxon>Immersiella</taxon>
    </lineage>
</organism>
<comment type="caution">
    <text evidence="2">The sequence shown here is derived from an EMBL/GenBank/DDBJ whole genome shotgun (WGS) entry which is preliminary data.</text>
</comment>
<proteinExistence type="predicted"/>
<keyword evidence="1" id="KW-0732">Signal</keyword>
<feature type="signal peptide" evidence="1">
    <location>
        <begin position="1"/>
        <end position="32"/>
    </location>
</feature>
<sequence length="125" mass="14489">MGVDRSSIRKYSGLVLFITLFLVQLEWTGVVAFSSCGCGCGTRWTARDWRVAKEWGVDGEGILSWFTQHVCLRPQMDDRLEEDVRRNCNCPAACFSSSLGYCRLPQWRKERCWKRQARVIHRSIP</sequence>
<accession>A0AA40BXF0</accession>
<evidence type="ECO:0000313" key="2">
    <source>
        <dbReference type="EMBL" id="KAK0617150.1"/>
    </source>
</evidence>
<evidence type="ECO:0000256" key="1">
    <source>
        <dbReference type="SAM" id="SignalP"/>
    </source>
</evidence>
<dbReference type="AlphaFoldDB" id="A0AA40BXF0"/>
<name>A0AA40BXF0_9PEZI</name>
<dbReference type="EMBL" id="JAULSU010000005">
    <property type="protein sequence ID" value="KAK0617150.1"/>
    <property type="molecule type" value="Genomic_DNA"/>
</dbReference>
<dbReference type="Proteomes" id="UP001175000">
    <property type="component" value="Unassembled WGS sequence"/>
</dbReference>
<evidence type="ECO:0008006" key="4">
    <source>
        <dbReference type="Google" id="ProtNLM"/>
    </source>
</evidence>
<feature type="chain" id="PRO_5041403519" description="Secreted protein" evidence="1">
    <location>
        <begin position="33"/>
        <end position="125"/>
    </location>
</feature>
<protein>
    <recommendedName>
        <fullName evidence="4">Secreted protein</fullName>
    </recommendedName>
</protein>